<evidence type="ECO:0000259" key="1">
    <source>
        <dbReference type="Pfam" id="PF00652"/>
    </source>
</evidence>
<evidence type="ECO:0000313" key="3">
    <source>
        <dbReference type="Proteomes" id="UP000252139"/>
    </source>
</evidence>
<name>A0A367J7Z0_RHIAZ</name>
<dbReference type="Gene3D" id="2.80.10.50">
    <property type="match status" value="1"/>
</dbReference>
<dbReference type="EMBL" id="PJQL01001950">
    <property type="protein sequence ID" value="RCH86057.1"/>
    <property type="molecule type" value="Genomic_DNA"/>
</dbReference>
<proteinExistence type="predicted"/>
<evidence type="ECO:0000313" key="2">
    <source>
        <dbReference type="EMBL" id="RCH86057.1"/>
    </source>
</evidence>
<accession>A0A367J7Z0</accession>
<dbReference type="SUPFAM" id="SSF50370">
    <property type="entry name" value="Ricin B-like lectins"/>
    <property type="match status" value="1"/>
</dbReference>
<dbReference type="Pfam" id="PF00652">
    <property type="entry name" value="Ricin_B_lectin"/>
    <property type="match status" value="1"/>
</dbReference>
<dbReference type="STRING" id="86630.A0A367J7Z0"/>
<keyword evidence="3" id="KW-1185">Reference proteome</keyword>
<sequence length="148" mass="17002">MFLKDKAFYIVSKKTGLVLSTNGYTEEGSKITVQNKVSYCYQTGEEHELWQFESGFLINKSSSLVLDIIGGDLRVGQKVNLWGRKKTMAHNQRWGIRDGYIYALADPRLVLDIEGDCEDEGTHIVTNSRRVENHDLQQWTLIPFTEEE</sequence>
<gene>
    <name evidence="2" type="primary">AIM1</name>
    <name evidence="2" type="ORF">CU097_009240</name>
</gene>
<dbReference type="PROSITE" id="PS50231">
    <property type="entry name" value="RICIN_B_LECTIN"/>
    <property type="match status" value="1"/>
</dbReference>
<organism evidence="2 3">
    <name type="scientific">Rhizopus azygosporus</name>
    <name type="common">Rhizopus microsporus var. azygosporus</name>
    <dbReference type="NCBI Taxonomy" id="86630"/>
    <lineage>
        <taxon>Eukaryota</taxon>
        <taxon>Fungi</taxon>
        <taxon>Fungi incertae sedis</taxon>
        <taxon>Mucoromycota</taxon>
        <taxon>Mucoromycotina</taxon>
        <taxon>Mucoromycetes</taxon>
        <taxon>Mucorales</taxon>
        <taxon>Mucorineae</taxon>
        <taxon>Rhizopodaceae</taxon>
        <taxon>Rhizopus</taxon>
    </lineage>
</organism>
<dbReference type="OrthoDB" id="9895617at2759"/>
<dbReference type="AlphaFoldDB" id="A0A367J7Z0"/>
<dbReference type="InterPro" id="IPR035992">
    <property type="entry name" value="Ricin_B-like_lectins"/>
</dbReference>
<feature type="domain" description="Ricin B lectin" evidence="1">
    <location>
        <begin position="8"/>
        <end position="139"/>
    </location>
</feature>
<dbReference type="Proteomes" id="UP000252139">
    <property type="component" value="Unassembled WGS sequence"/>
</dbReference>
<dbReference type="InterPro" id="IPR000772">
    <property type="entry name" value="Ricin_B_lectin"/>
</dbReference>
<protein>
    <submittedName>
        <fullName evidence="2">Altered inheritance of mitochondria protein 1</fullName>
    </submittedName>
</protein>
<reference evidence="2 3" key="1">
    <citation type="journal article" date="2018" name="G3 (Bethesda)">
        <title>Phylogenetic and Phylogenomic Definition of Rhizopus Species.</title>
        <authorList>
            <person name="Gryganskyi A.P."/>
            <person name="Golan J."/>
            <person name="Dolatabadi S."/>
            <person name="Mondo S."/>
            <person name="Robb S."/>
            <person name="Idnurm A."/>
            <person name="Muszewska A."/>
            <person name="Steczkiewicz K."/>
            <person name="Masonjones S."/>
            <person name="Liao H.L."/>
            <person name="Gajdeczka M.T."/>
            <person name="Anike F."/>
            <person name="Vuek A."/>
            <person name="Anishchenko I.M."/>
            <person name="Voigt K."/>
            <person name="de Hoog G.S."/>
            <person name="Smith M.E."/>
            <person name="Heitman J."/>
            <person name="Vilgalys R."/>
            <person name="Stajich J.E."/>
        </authorList>
    </citation>
    <scope>NUCLEOTIDE SEQUENCE [LARGE SCALE GENOMIC DNA]</scope>
    <source>
        <strain evidence="2 3">CBS 357.93</strain>
    </source>
</reference>
<comment type="caution">
    <text evidence="2">The sequence shown here is derived from an EMBL/GenBank/DDBJ whole genome shotgun (WGS) entry which is preliminary data.</text>
</comment>